<protein>
    <submittedName>
        <fullName evidence="1">Uncharacterized protein</fullName>
    </submittedName>
</protein>
<reference evidence="2" key="2">
    <citation type="submission" date="2018-06" db="EMBL/GenBank/DDBJ databases">
        <title>Genome sequence of Rhodanobacteraceae bacterium strain Dysh456.</title>
        <authorList>
            <person name="Fukui M."/>
        </authorList>
    </citation>
    <scope>NUCLEOTIDE SEQUENCE [LARGE SCALE GENOMIC DNA]</scope>
    <source>
        <strain evidence="2">Dysh456</strain>
    </source>
</reference>
<keyword evidence="2" id="KW-1185">Reference proteome</keyword>
<dbReference type="EMBL" id="AP018560">
    <property type="protein sequence ID" value="BBD78757.1"/>
    <property type="molecule type" value="Genomic_DNA"/>
</dbReference>
<organism evidence="1 2">
    <name type="scientific">Aerosticca soli</name>
    <dbReference type="NCBI Taxonomy" id="2010829"/>
    <lineage>
        <taxon>Bacteria</taxon>
        <taxon>Pseudomonadati</taxon>
        <taxon>Pseudomonadota</taxon>
        <taxon>Gammaproteobacteria</taxon>
        <taxon>Lysobacterales</taxon>
        <taxon>Rhodanobacteraceae</taxon>
        <taxon>Aerosticca</taxon>
    </lineage>
</organism>
<dbReference type="AlphaFoldDB" id="A0A2Z6E1K9"/>
<evidence type="ECO:0000313" key="1">
    <source>
        <dbReference type="EMBL" id="BBD78757.1"/>
    </source>
</evidence>
<name>A0A2Z6E1K9_9GAMM</name>
<reference evidence="2" key="1">
    <citation type="submission" date="2018-04" db="EMBL/GenBank/DDBJ databases">
        <authorList>
            <person name="Watanabe M."/>
            <person name="Kojima H."/>
        </authorList>
    </citation>
    <scope>NUCLEOTIDE SEQUENCE [LARGE SCALE GENOMIC DNA]</scope>
    <source>
        <strain evidence="2">Dysh456</strain>
    </source>
</reference>
<evidence type="ECO:0000313" key="2">
    <source>
        <dbReference type="Proteomes" id="UP000270530"/>
    </source>
</evidence>
<dbReference type="Proteomes" id="UP000270530">
    <property type="component" value="Chromosome"/>
</dbReference>
<sequence length="54" mass="5883">MPALRLATHGLFACAGDLGVFRHRPVTCFRFSGGYHSGRAETESTPCRSKVCAR</sequence>
<accession>A0A2Z6E1K9</accession>
<gene>
    <name evidence="1" type="ORF">ALSL_0078</name>
</gene>
<proteinExistence type="predicted"/>
<dbReference type="KEGG" id="rbd:ALSL_0078"/>